<evidence type="ECO:0000313" key="3">
    <source>
        <dbReference type="Proteomes" id="UP000306985"/>
    </source>
</evidence>
<dbReference type="OrthoDB" id="27092at2"/>
<dbReference type="GO" id="GO:0016020">
    <property type="term" value="C:membrane"/>
    <property type="evidence" value="ECO:0007669"/>
    <property type="project" value="TreeGrafter"/>
</dbReference>
<dbReference type="PANTHER" id="PTHR43798">
    <property type="entry name" value="MONOACYLGLYCEROL LIPASE"/>
    <property type="match status" value="1"/>
</dbReference>
<dbReference type="GO" id="GO:0016787">
    <property type="term" value="F:hydrolase activity"/>
    <property type="evidence" value="ECO:0007669"/>
    <property type="project" value="UniProtKB-KW"/>
</dbReference>
<dbReference type="InterPro" id="IPR000073">
    <property type="entry name" value="AB_hydrolase_1"/>
</dbReference>
<keyword evidence="2" id="KW-0378">Hydrolase</keyword>
<feature type="domain" description="AB hydrolase-1" evidence="1">
    <location>
        <begin position="32"/>
        <end position="142"/>
    </location>
</feature>
<dbReference type="Pfam" id="PF00561">
    <property type="entry name" value="Abhydrolase_1"/>
    <property type="match status" value="1"/>
</dbReference>
<dbReference type="EMBL" id="SZZH01000001">
    <property type="protein sequence ID" value="TKV60872.1"/>
    <property type="molecule type" value="Genomic_DNA"/>
</dbReference>
<reference evidence="2 3" key="1">
    <citation type="submission" date="2019-05" db="EMBL/GenBank/DDBJ databases">
        <title>Nakamurella sp. N5BH11, whole genome shotgun sequence.</title>
        <authorList>
            <person name="Tuo L."/>
        </authorList>
    </citation>
    <scope>NUCLEOTIDE SEQUENCE [LARGE SCALE GENOMIC DNA]</scope>
    <source>
        <strain evidence="2 3">N5BH11</strain>
    </source>
</reference>
<comment type="caution">
    <text evidence="2">The sequence shown here is derived from an EMBL/GenBank/DDBJ whole genome shotgun (WGS) entry which is preliminary data.</text>
</comment>
<dbReference type="AlphaFoldDB" id="A0A4U6QL55"/>
<dbReference type="InterPro" id="IPR050266">
    <property type="entry name" value="AB_hydrolase_sf"/>
</dbReference>
<accession>A0A4U6QL55</accession>
<dbReference type="Proteomes" id="UP000306985">
    <property type="component" value="Unassembled WGS sequence"/>
</dbReference>
<evidence type="ECO:0000259" key="1">
    <source>
        <dbReference type="Pfam" id="PF00561"/>
    </source>
</evidence>
<evidence type="ECO:0000313" key="2">
    <source>
        <dbReference type="EMBL" id="TKV60872.1"/>
    </source>
</evidence>
<protein>
    <submittedName>
        <fullName evidence="2">Alpha/beta hydrolase</fullName>
    </submittedName>
</protein>
<dbReference type="PANTHER" id="PTHR43798:SF33">
    <property type="entry name" value="HYDROLASE, PUTATIVE (AFU_ORTHOLOGUE AFUA_2G14860)-RELATED"/>
    <property type="match status" value="1"/>
</dbReference>
<dbReference type="PRINTS" id="PR00111">
    <property type="entry name" value="ABHYDROLASE"/>
</dbReference>
<keyword evidence="3" id="KW-1185">Reference proteome</keyword>
<organism evidence="2 3">
    <name type="scientific">Nakamurella flava</name>
    <dbReference type="NCBI Taxonomy" id="2576308"/>
    <lineage>
        <taxon>Bacteria</taxon>
        <taxon>Bacillati</taxon>
        <taxon>Actinomycetota</taxon>
        <taxon>Actinomycetes</taxon>
        <taxon>Nakamurellales</taxon>
        <taxon>Nakamurellaceae</taxon>
        <taxon>Nakamurella</taxon>
    </lineage>
</organism>
<name>A0A4U6QL55_9ACTN</name>
<dbReference type="InterPro" id="IPR029058">
    <property type="entry name" value="AB_hydrolase_fold"/>
</dbReference>
<dbReference type="Gene3D" id="3.40.50.1820">
    <property type="entry name" value="alpha/beta hydrolase"/>
    <property type="match status" value="1"/>
</dbReference>
<sequence length="258" mass="27817">MITEQASRTPVGSWTVHAVTVSPEAGAPEGRPTVVMVHGLGMSARSLLPTARLLARDFRVVLPELPGNGRSTRPADVLDVPALADALVDWMDRVGLPSAVLVGHSLGSQVAVHAAGRHPDRVTALVLVSPSRDPLINTPWKKALRLLLDGPRESPKLLPVAVVDYLRAGPIRMWRTLRASLETDPIRTLGRVRQPTLVVRGDRDLLVSPWWARTICAVVGDGRVATVTDGPHGLPFSTPADLTRAIMPFLRDYPGLLS</sequence>
<gene>
    <name evidence="2" type="ORF">FDO65_04195</name>
</gene>
<dbReference type="SUPFAM" id="SSF53474">
    <property type="entry name" value="alpha/beta-Hydrolases"/>
    <property type="match status" value="1"/>
</dbReference>
<proteinExistence type="predicted"/>